<reference evidence="7" key="1">
    <citation type="submission" date="2020-06" db="EMBL/GenBank/DDBJ databases">
        <title>WGS assembly of Ceratodon purpureus strain R40.</title>
        <authorList>
            <person name="Carey S.B."/>
            <person name="Jenkins J."/>
            <person name="Shu S."/>
            <person name="Lovell J.T."/>
            <person name="Sreedasyam A."/>
            <person name="Maumus F."/>
            <person name="Tiley G.P."/>
            <person name="Fernandez-Pozo N."/>
            <person name="Barry K."/>
            <person name="Chen C."/>
            <person name="Wang M."/>
            <person name="Lipzen A."/>
            <person name="Daum C."/>
            <person name="Saski C.A."/>
            <person name="Payton A.C."/>
            <person name="Mcbreen J.C."/>
            <person name="Conrad R.E."/>
            <person name="Kollar L.M."/>
            <person name="Olsson S."/>
            <person name="Huttunen S."/>
            <person name="Landis J.B."/>
            <person name="Wickett N.J."/>
            <person name="Johnson M.G."/>
            <person name="Rensing S.A."/>
            <person name="Grimwood J."/>
            <person name="Schmutz J."/>
            <person name="Mcdaniel S.F."/>
        </authorList>
    </citation>
    <scope>NUCLEOTIDE SEQUENCE</scope>
    <source>
        <strain evidence="7">R40</strain>
    </source>
</reference>
<comment type="caution">
    <text evidence="7">The sequence shown here is derived from an EMBL/GenBank/DDBJ whole genome shotgun (WGS) entry which is preliminary data.</text>
</comment>
<feature type="region of interest" description="Disordered" evidence="5">
    <location>
        <begin position="376"/>
        <end position="416"/>
    </location>
</feature>
<dbReference type="AlphaFoldDB" id="A0A8T0GC93"/>
<dbReference type="PANTHER" id="PTHR15272:SF0">
    <property type="entry name" value="CHROMATIN ASSEMBLY FACTOR 1 SUBUNIT A"/>
    <property type="match status" value="1"/>
</dbReference>
<feature type="compositionally biased region" description="Basic and acidic residues" evidence="5">
    <location>
        <begin position="152"/>
        <end position="168"/>
    </location>
</feature>
<evidence type="ECO:0000313" key="7">
    <source>
        <dbReference type="EMBL" id="KAG0554872.1"/>
    </source>
</evidence>
<sequence>MVTSAERERMKQEKEAEKQRIRESKEAARAEREMKKQQEVVEKEKKRKEREAHEAEKELKRKENELKRKEKEARKQQEEDKKKQIEAEKEQRRKEKEAVEAEKENKRKEKELKRQHEEAEKETKRKEKEAAERKKQLVLQKQANIMSRLFRRKDSDSPAPHGENRSPDTDQQPPESMSIGSPEPSSSDVVSRVDEELRSACMRTEAELLRDHVVSWQEKWKARSAEPFRRWGVRTAPKVAVCTELRLQGTGMGSSRKIDFPANARTGPDSEAPSSSLKRKREEDESLDDCNLEANARTGPDSEAPSSSLKRKREEDESLDDCNLEDNVVVLDDDEPDVICTPPKKKQCGLRWKLLQFDKSHRPAYYGTMSKVSKTIRPRHPLRKDASLDYEVDSDEEWEEEDPGESLSDCEDKEEDLEKVDVESDEEAGDGFVVPDGYLSENEGVHVEEPTFEIGQSSKQVPVSGESSSISEGLATKDQMGRKHQHQMKLLDNVIKHALQRNKPFLINNLVPGENDENQTERLCLQALRMVVVAPDIIISPPDASS</sequence>
<protein>
    <recommendedName>
        <fullName evidence="6">Chromatin assembly factor 1 subunit A dimerization domain-containing protein</fullName>
    </recommendedName>
</protein>
<dbReference type="InterPro" id="IPR022043">
    <property type="entry name" value="CAF1A_DD"/>
</dbReference>
<feature type="compositionally biased region" description="Acidic residues" evidence="5">
    <location>
        <begin position="388"/>
        <end position="416"/>
    </location>
</feature>
<evidence type="ECO:0000256" key="4">
    <source>
        <dbReference type="ARBA" id="ARBA00023242"/>
    </source>
</evidence>
<evidence type="ECO:0000256" key="1">
    <source>
        <dbReference type="ARBA" id="ARBA00004123"/>
    </source>
</evidence>
<feature type="domain" description="Chromatin assembly factor 1 subunit A dimerization" evidence="6">
    <location>
        <begin position="353"/>
        <end position="420"/>
    </location>
</feature>
<evidence type="ECO:0000256" key="3">
    <source>
        <dbReference type="ARBA" id="ARBA00023204"/>
    </source>
</evidence>
<dbReference type="PANTHER" id="PTHR15272">
    <property type="entry name" value="CHROMATIN ASSEMBLY FACTOR 1 SUBUNIT A CAF-1 SUBUNIT A"/>
    <property type="match status" value="1"/>
</dbReference>
<comment type="subcellular location">
    <subcellularLocation>
        <location evidence="1">Nucleus</location>
    </subcellularLocation>
</comment>
<keyword evidence="3" id="KW-0234">DNA repair</keyword>
<feature type="compositionally biased region" description="Low complexity" evidence="5">
    <location>
        <begin position="173"/>
        <end position="190"/>
    </location>
</feature>
<organism evidence="7 8">
    <name type="scientific">Ceratodon purpureus</name>
    <name type="common">Fire moss</name>
    <name type="synonym">Dicranum purpureum</name>
    <dbReference type="NCBI Taxonomy" id="3225"/>
    <lineage>
        <taxon>Eukaryota</taxon>
        <taxon>Viridiplantae</taxon>
        <taxon>Streptophyta</taxon>
        <taxon>Embryophyta</taxon>
        <taxon>Bryophyta</taxon>
        <taxon>Bryophytina</taxon>
        <taxon>Bryopsida</taxon>
        <taxon>Dicranidae</taxon>
        <taxon>Pseudoditrichales</taxon>
        <taxon>Ditrichaceae</taxon>
        <taxon>Ceratodon</taxon>
    </lineage>
</organism>
<keyword evidence="4" id="KW-0539">Nucleus</keyword>
<dbReference type="GO" id="GO:0005634">
    <property type="term" value="C:nucleus"/>
    <property type="evidence" value="ECO:0007669"/>
    <property type="project" value="UniProtKB-SubCell"/>
</dbReference>
<dbReference type="GO" id="GO:0006281">
    <property type="term" value="P:DNA repair"/>
    <property type="evidence" value="ECO:0007669"/>
    <property type="project" value="UniProtKB-KW"/>
</dbReference>
<evidence type="ECO:0000313" key="8">
    <source>
        <dbReference type="Proteomes" id="UP000822688"/>
    </source>
</evidence>
<evidence type="ECO:0000256" key="5">
    <source>
        <dbReference type="SAM" id="MobiDB-lite"/>
    </source>
</evidence>
<proteinExistence type="predicted"/>
<evidence type="ECO:0000256" key="2">
    <source>
        <dbReference type="ARBA" id="ARBA00022763"/>
    </source>
</evidence>
<dbReference type="GO" id="GO:0033186">
    <property type="term" value="C:CAF-1 complex"/>
    <property type="evidence" value="ECO:0007669"/>
    <property type="project" value="TreeGrafter"/>
</dbReference>
<keyword evidence="2" id="KW-0227">DNA damage</keyword>
<accession>A0A8T0GC93</accession>
<keyword evidence="8" id="KW-1185">Reference proteome</keyword>
<evidence type="ECO:0000259" key="6">
    <source>
        <dbReference type="Pfam" id="PF12253"/>
    </source>
</evidence>
<name>A0A8T0GC93_CERPU</name>
<dbReference type="EMBL" id="CM026433">
    <property type="protein sequence ID" value="KAG0554872.1"/>
    <property type="molecule type" value="Genomic_DNA"/>
</dbReference>
<feature type="region of interest" description="Disordered" evidence="5">
    <location>
        <begin position="1"/>
        <end position="195"/>
    </location>
</feature>
<dbReference type="GO" id="GO:0006334">
    <property type="term" value="P:nucleosome assembly"/>
    <property type="evidence" value="ECO:0007669"/>
    <property type="project" value="TreeGrafter"/>
</dbReference>
<feature type="region of interest" description="Disordered" evidence="5">
    <location>
        <begin position="247"/>
        <end position="324"/>
    </location>
</feature>
<dbReference type="Pfam" id="PF12253">
    <property type="entry name" value="CAF1A_dimeriz"/>
    <property type="match status" value="1"/>
</dbReference>
<gene>
    <name evidence="7" type="ORF">KC19_12G126800</name>
</gene>
<dbReference type="Proteomes" id="UP000822688">
    <property type="component" value="Chromosome 12"/>
</dbReference>
<feature type="compositionally biased region" description="Basic and acidic residues" evidence="5">
    <location>
        <begin position="1"/>
        <end position="135"/>
    </location>
</feature>